<gene>
    <name evidence="1" type="ORF">BpHYR1_020728</name>
</gene>
<reference evidence="1 2" key="1">
    <citation type="journal article" date="2018" name="Sci. Rep.">
        <title>Genomic signatures of local adaptation to the degree of environmental predictability in rotifers.</title>
        <authorList>
            <person name="Franch-Gras L."/>
            <person name="Hahn C."/>
            <person name="Garcia-Roger E.M."/>
            <person name="Carmona M.J."/>
            <person name="Serra M."/>
            <person name="Gomez A."/>
        </authorList>
    </citation>
    <scope>NUCLEOTIDE SEQUENCE [LARGE SCALE GENOMIC DNA]</scope>
    <source>
        <strain evidence="1">HYR1</strain>
    </source>
</reference>
<dbReference type="EMBL" id="REGN01002506">
    <property type="protein sequence ID" value="RNA27688.1"/>
    <property type="molecule type" value="Genomic_DNA"/>
</dbReference>
<protein>
    <submittedName>
        <fullName evidence="1">Uncharacterized protein</fullName>
    </submittedName>
</protein>
<dbReference type="OrthoDB" id="410381at2759"/>
<proteinExistence type="predicted"/>
<keyword evidence="2" id="KW-1185">Reference proteome</keyword>
<evidence type="ECO:0000313" key="2">
    <source>
        <dbReference type="Proteomes" id="UP000276133"/>
    </source>
</evidence>
<sequence>MKISVEKSCSVVFSRYKKESDNLNLKNLWKQKSEPKRNQLNFNILVDEIKERCNKTLNIIKILSNNQ</sequence>
<organism evidence="1 2">
    <name type="scientific">Brachionus plicatilis</name>
    <name type="common">Marine rotifer</name>
    <name type="synonym">Brachionus muelleri</name>
    <dbReference type="NCBI Taxonomy" id="10195"/>
    <lineage>
        <taxon>Eukaryota</taxon>
        <taxon>Metazoa</taxon>
        <taxon>Spiralia</taxon>
        <taxon>Gnathifera</taxon>
        <taxon>Rotifera</taxon>
        <taxon>Eurotatoria</taxon>
        <taxon>Monogononta</taxon>
        <taxon>Pseudotrocha</taxon>
        <taxon>Ploima</taxon>
        <taxon>Brachionidae</taxon>
        <taxon>Brachionus</taxon>
    </lineage>
</organism>
<evidence type="ECO:0000313" key="1">
    <source>
        <dbReference type="EMBL" id="RNA27688.1"/>
    </source>
</evidence>
<accession>A0A3M7RWE4</accession>
<name>A0A3M7RWE4_BRAPC</name>
<dbReference type="AlphaFoldDB" id="A0A3M7RWE4"/>
<dbReference type="Proteomes" id="UP000276133">
    <property type="component" value="Unassembled WGS sequence"/>
</dbReference>
<comment type="caution">
    <text evidence="1">The sequence shown here is derived from an EMBL/GenBank/DDBJ whole genome shotgun (WGS) entry which is preliminary data.</text>
</comment>